<dbReference type="GO" id="GO:0046052">
    <property type="term" value="P:UTP catabolic process"/>
    <property type="evidence" value="ECO:0007669"/>
    <property type="project" value="TreeGrafter"/>
</dbReference>
<comment type="catalytic activity">
    <reaction evidence="1">
        <text>ATP + H2O = AMP + diphosphate + H(+)</text>
        <dbReference type="Rhea" id="RHEA:14245"/>
        <dbReference type="ChEBI" id="CHEBI:15377"/>
        <dbReference type="ChEBI" id="CHEBI:15378"/>
        <dbReference type="ChEBI" id="CHEBI:30616"/>
        <dbReference type="ChEBI" id="CHEBI:33019"/>
        <dbReference type="ChEBI" id="CHEBI:456215"/>
        <dbReference type="EC" id="3.6.1.8"/>
    </reaction>
</comment>
<dbReference type="GO" id="GO:0006950">
    <property type="term" value="P:response to stress"/>
    <property type="evidence" value="ECO:0007669"/>
    <property type="project" value="UniProtKB-ARBA"/>
</dbReference>
<dbReference type="Proteomes" id="UP000018680">
    <property type="component" value="Chromosome"/>
</dbReference>
<dbReference type="AlphaFoldDB" id="V5WH57"/>
<dbReference type="RefSeq" id="WP_024268075.1">
    <property type="nucleotide sequence ID" value="NC_023035.1"/>
</dbReference>
<feature type="domain" description="NTP pyrophosphohydrolase MazG-like" evidence="5">
    <location>
        <begin position="40"/>
        <end position="113"/>
    </location>
</feature>
<dbReference type="NCBIfam" id="TIGR00444">
    <property type="entry name" value="mazG"/>
    <property type="match status" value="1"/>
</dbReference>
<dbReference type="NCBIfam" id="NF007113">
    <property type="entry name" value="PRK09562.1"/>
    <property type="match status" value="1"/>
</dbReference>
<dbReference type="GO" id="GO:0046061">
    <property type="term" value="P:dATP catabolic process"/>
    <property type="evidence" value="ECO:0007669"/>
    <property type="project" value="TreeGrafter"/>
</dbReference>
<dbReference type="KEGG" id="slr:L21SP2_1780"/>
<dbReference type="HOGENOM" id="CLU_038356_0_1_12"/>
<dbReference type="GO" id="GO:0046076">
    <property type="term" value="P:dTTP catabolic process"/>
    <property type="evidence" value="ECO:0007669"/>
    <property type="project" value="TreeGrafter"/>
</dbReference>
<dbReference type="PATRIC" id="fig|1307761.3.peg.1774"/>
<dbReference type="InterPro" id="IPR048011">
    <property type="entry name" value="NTP-PPase_MazG-like_C"/>
</dbReference>
<evidence type="ECO:0000256" key="4">
    <source>
        <dbReference type="ARBA" id="ARBA00074799"/>
    </source>
</evidence>
<protein>
    <recommendedName>
        <fullName evidence="4">Nucleoside triphosphate pyrophosphohydrolase</fullName>
        <ecNumber evidence="3">3.6.1.8</ecNumber>
    </recommendedName>
</protein>
<sequence>MKNLVPEDEKSLDTGRSFSHVYNIIRSLRGPNGCPWDKEQTALSLRNALIEEAYESIEAINNQDREHMREELGDVLLVTLLISYIEEQSGAFTVQDVISGLSEKLIRRHPHVFGEENLDSSEEVLIQWDKIKAINEGRGIPSSILDSVPKHLPNMDRSFKLQKKAAKYGFDWQDHRGVLEKIREELDEVEDVLTRLEEHDEDSDDAFLQKELEHELGDVLFAVINLARKTGVHPNEALSRTNSKFYRRFSYIEEKMAEANLEMNQENLDQMERFWIEAKHREVQEQTV</sequence>
<dbReference type="InterPro" id="IPR004518">
    <property type="entry name" value="MazG-like_dom"/>
</dbReference>
<dbReference type="GO" id="GO:0047693">
    <property type="term" value="F:ATP diphosphatase activity"/>
    <property type="evidence" value="ECO:0007669"/>
    <property type="project" value="UniProtKB-EC"/>
</dbReference>
<dbReference type="InterPro" id="IPR048015">
    <property type="entry name" value="NTP-PPase_MazG-like_N"/>
</dbReference>
<dbReference type="EC" id="3.6.1.8" evidence="3"/>
<evidence type="ECO:0000256" key="2">
    <source>
        <dbReference type="ARBA" id="ARBA00061115"/>
    </source>
</evidence>
<dbReference type="PANTHER" id="PTHR30522">
    <property type="entry name" value="NUCLEOSIDE TRIPHOSPHATE PYROPHOSPHOHYDROLASE"/>
    <property type="match status" value="1"/>
</dbReference>
<name>V5WH57_9SPIO</name>
<reference evidence="6 7" key="1">
    <citation type="journal article" date="2015" name="Stand. Genomic Sci.">
        <title>Complete genome sequence and description of Salinispira pacifica gen. nov., sp. nov., a novel spirochaete isolated form a hypersaline microbial mat.</title>
        <authorList>
            <person name="Ben Hania W."/>
            <person name="Joseph M."/>
            <person name="Schumann P."/>
            <person name="Bunk B."/>
            <person name="Fiebig A."/>
            <person name="Sproer C."/>
            <person name="Klenk H.P."/>
            <person name="Fardeau M.L."/>
            <person name="Spring S."/>
        </authorList>
    </citation>
    <scope>NUCLEOTIDE SEQUENCE [LARGE SCALE GENOMIC DNA]</scope>
    <source>
        <strain evidence="6 7">L21-RPul-D2</strain>
    </source>
</reference>
<accession>V5WH57</accession>
<dbReference type="GO" id="GO:0046047">
    <property type="term" value="P:TTP catabolic process"/>
    <property type="evidence" value="ECO:0007669"/>
    <property type="project" value="TreeGrafter"/>
</dbReference>
<dbReference type="Gene3D" id="1.10.287.1080">
    <property type="entry name" value="MazG-like"/>
    <property type="match status" value="2"/>
</dbReference>
<gene>
    <name evidence="6" type="ORF">L21SP2_1780</name>
</gene>
<dbReference type="GO" id="GO:0006203">
    <property type="term" value="P:dGTP catabolic process"/>
    <property type="evidence" value="ECO:0007669"/>
    <property type="project" value="TreeGrafter"/>
</dbReference>
<dbReference type="GO" id="GO:0046081">
    <property type="term" value="P:dUTP catabolic process"/>
    <property type="evidence" value="ECO:0007669"/>
    <property type="project" value="TreeGrafter"/>
</dbReference>
<keyword evidence="7" id="KW-1185">Reference proteome</keyword>
<dbReference type="CDD" id="cd11528">
    <property type="entry name" value="NTP-PPase_MazG_Nterm"/>
    <property type="match status" value="1"/>
</dbReference>
<dbReference type="Pfam" id="PF03819">
    <property type="entry name" value="MazG"/>
    <property type="match status" value="2"/>
</dbReference>
<evidence type="ECO:0000256" key="3">
    <source>
        <dbReference type="ARBA" id="ARBA00066372"/>
    </source>
</evidence>
<organism evidence="6 7">
    <name type="scientific">Salinispira pacifica</name>
    <dbReference type="NCBI Taxonomy" id="1307761"/>
    <lineage>
        <taxon>Bacteria</taxon>
        <taxon>Pseudomonadati</taxon>
        <taxon>Spirochaetota</taxon>
        <taxon>Spirochaetia</taxon>
        <taxon>Spirochaetales</taxon>
        <taxon>Spirochaetaceae</taxon>
        <taxon>Salinispira</taxon>
    </lineage>
</organism>
<dbReference type="eggNOG" id="COG3956">
    <property type="taxonomic scope" value="Bacteria"/>
</dbReference>
<comment type="similarity">
    <text evidence="2">Belongs to the nucleoside triphosphate pyrophosphohydrolase family.</text>
</comment>
<dbReference type="EMBL" id="CP006939">
    <property type="protein sequence ID" value="AHC15157.1"/>
    <property type="molecule type" value="Genomic_DNA"/>
</dbReference>
<keyword evidence="6" id="KW-0378">Hydrolase</keyword>
<dbReference type="FunFam" id="1.10.287.1080:FF:000003">
    <property type="entry name" value="Nucleoside triphosphate pyrophosphohydrolase"/>
    <property type="match status" value="1"/>
</dbReference>
<dbReference type="CDD" id="cd11529">
    <property type="entry name" value="NTP-PPase_MazG_Cterm"/>
    <property type="match status" value="1"/>
</dbReference>
<dbReference type="InterPro" id="IPR011551">
    <property type="entry name" value="NTP_PyrPHydrolase_MazG"/>
</dbReference>
<evidence type="ECO:0000256" key="1">
    <source>
        <dbReference type="ARBA" id="ARBA00052141"/>
    </source>
</evidence>
<dbReference type="PANTHER" id="PTHR30522:SF0">
    <property type="entry name" value="NUCLEOSIDE TRIPHOSPHATE PYROPHOSPHOHYDROLASE"/>
    <property type="match status" value="1"/>
</dbReference>
<dbReference type="STRING" id="1307761.L21SP2_1780"/>
<evidence type="ECO:0000313" key="6">
    <source>
        <dbReference type="EMBL" id="AHC15157.1"/>
    </source>
</evidence>
<evidence type="ECO:0000259" key="5">
    <source>
        <dbReference type="Pfam" id="PF03819"/>
    </source>
</evidence>
<dbReference type="FunFam" id="1.10.287.1080:FF:000001">
    <property type="entry name" value="Nucleoside triphosphate pyrophosphohydrolase"/>
    <property type="match status" value="1"/>
</dbReference>
<evidence type="ECO:0000313" key="7">
    <source>
        <dbReference type="Proteomes" id="UP000018680"/>
    </source>
</evidence>
<feature type="domain" description="NTP pyrophosphohydrolase MazG-like" evidence="5">
    <location>
        <begin position="173"/>
        <end position="248"/>
    </location>
</feature>
<dbReference type="SUPFAM" id="SSF101386">
    <property type="entry name" value="all-alpha NTP pyrophosphatases"/>
    <property type="match status" value="2"/>
</dbReference>
<proteinExistence type="inferred from homology"/>